<evidence type="ECO:0008006" key="3">
    <source>
        <dbReference type="Google" id="ProtNLM"/>
    </source>
</evidence>
<name>A0ABQ5H918_9ASTR</name>
<comment type="caution">
    <text evidence="1">The sequence shown here is derived from an EMBL/GenBank/DDBJ whole genome shotgun (WGS) entry which is preliminary data.</text>
</comment>
<accession>A0ABQ5H918</accession>
<evidence type="ECO:0000313" key="2">
    <source>
        <dbReference type="Proteomes" id="UP001151760"/>
    </source>
</evidence>
<gene>
    <name evidence="1" type="ORF">Tco_1058502</name>
</gene>
<dbReference type="PANTHER" id="PTHR48449:SF1">
    <property type="entry name" value="DUF1985 DOMAIN-CONTAINING PROTEIN"/>
    <property type="match status" value="1"/>
</dbReference>
<organism evidence="1 2">
    <name type="scientific">Tanacetum coccineum</name>
    <dbReference type="NCBI Taxonomy" id="301880"/>
    <lineage>
        <taxon>Eukaryota</taxon>
        <taxon>Viridiplantae</taxon>
        <taxon>Streptophyta</taxon>
        <taxon>Embryophyta</taxon>
        <taxon>Tracheophyta</taxon>
        <taxon>Spermatophyta</taxon>
        <taxon>Magnoliopsida</taxon>
        <taxon>eudicotyledons</taxon>
        <taxon>Gunneridae</taxon>
        <taxon>Pentapetalae</taxon>
        <taxon>asterids</taxon>
        <taxon>campanulids</taxon>
        <taxon>Asterales</taxon>
        <taxon>Asteraceae</taxon>
        <taxon>Asteroideae</taxon>
        <taxon>Anthemideae</taxon>
        <taxon>Anthemidinae</taxon>
        <taxon>Tanacetum</taxon>
    </lineage>
</organism>
<keyword evidence="2" id="KW-1185">Reference proteome</keyword>
<dbReference type="PANTHER" id="PTHR48449">
    <property type="entry name" value="DUF1985 DOMAIN-CONTAINING PROTEIN"/>
    <property type="match status" value="1"/>
</dbReference>
<proteinExistence type="predicted"/>
<dbReference type="EMBL" id="BQNB010019330">
    <property type="protein sequence ID" value="GJT84160.1"/>
    <property type="molecule type" value="Genomic_DNA"/>
</dbReference>
<sequence length="174" mass="20456">MCYNRTEGHPALVSSRVCPHYWAASLATVNFGLFTSDEETFPKLYDQDSIRLCLILALDVIFMGRLLTCPVDDTLFRLVENIEDWNCFPWGEHIWTHLYDEIKNAIEKHSDEHYFGMKKDRMFGSLSHLKDVIVAGLKIQKLYQEYLDFVIEDELRLCLEDEERMLLKQDKGPF</sequence>
<reference evidence="1" key="1">
    <citation type="journal article" date="2022" name="Int. J. Mol. Sci.">
        <title>Draft Genome of Tanacetum Coccineum: Genomic Comparison of Closely Related Tanacetum-Family Plants.</title>
        <authorList>
            <person name="Yamashiro T."/>
            <person name="Shiraishi A."/>
            <person name="Nakayama K."/>
            <person name="Satake H."/>
        </authorList>
    </citation>
    <scope>NUCLEOTIDE SEQUENCE</scope>
</reference>
<evidence type="ECO:0000313" key="1">
    <source>
        <dbReference type="EMBL" id="GJT84160.1"/>
    </source>
</evidence>
<dbReference type="Proteomes" id="UP001151760">
    <property type="component" value="Unassembled WGS sequence"/>
</dbReference>
<reference evidence="1" key="2">
    <citation type="submission" date="2022-01" db="EMBL/GenBank/DDBJ databases">
        <authorList>
            <person name="Yamashiro T."/>
            <person name="Shiraishi A."/>
            <person name="Satake H."/>
            <person name="Nakayama K."/>
        </authorList>
    </citation>
    <scope>NUCLEOTIDE SEQUENCE</scope>
</reference>
<protein>
    <recommendedName>
        <fullName evidence="3">Phospholipase-like protein</fullName>
    </recommendedName>
</protein>